<organism evidence="2 3">
    <name type="scientific">Ensete ventricosum</name>
    <name type="common">Abyssinian banana</name>
    <name type="synonym">Musa ensete</name>
    <dbReference type="NCBI Taxonomy" id="4639"/>
    <lineage>
        <taxon>Eukaryota</taxon>
        <taxon>Viridiplantae</taxon>
        <taxon>Streptophyta</taxon>
        <taxon>Embryophyta</taxon>
        <taxon>Tracheophyta</taxon>
        <taxon>Spermatophyta</taxon>
        <taxon>Magnoliopsida</taxon>
        <taxon>Liliopsida</taxon>
        <taxon>Zingiberales</taxon>
        <taxon>Musaceae</taxon>
        <taxon>Ensete</taxon>
    </lineage>
</organism>
<protein>
    <submittedName>
        <fullName evidence="2">Uncharacterized protein</fullName>
    </submittedName>
</protein>
<gene>
    <name evidence="2" type="ORF">B296_00002327</name>
</gene>
<dbReference type="AlphaFoldDB" id="A0A427A671"/>
<reference evidence="2 3" key="1">
    <citation type="journal article" date="2014" name="Agronomy (Basel)">
        <title>A Draft Genome Sequence for Ensete ventricosum, the Drought-Tolerant Tree Against Hunger.</title>
        <authorList>
            <person name="Harrison J."/>
            <person name="Moore K.A."/>
            <person name="Paszkiewicz K."/>
            <person name="Jones T."/>
            <person name="Grant M."/>
            <person name="Ambacheew D."/>
            <person name="Muzemil S."/>
            <person name="Studholme D.J."/>
        </authorList>
    </citation>
    <scope>NUCLEOTIDE SEQUENCE [LARGE SCALE GENOMIC DNA]</scope>
</reference>
<feature type="region of interest" description="Disordered" evidence="1">
    <location>
        <begin position="241"/>
        <end position="301"/>
    </location>
</feature>
<evidence type="ECO:0000313" key="2">
    <source>
        <dbReference type="EMBL" id="RRT71683.1"/>
    </source>
</evidence>
<evidence type="ECO:0000256" key="1">
    <source>
        <dbReference type="SAM" id="MobiDB-lite"/>
    </source>
</evidence>
<dbReference type="EMBL" id="AMZH03003634">
    <property type="protein sequence ID" value="RRT71683.1"/>
    <property type="molecule type" value="Genomic_DNA"/>
</dbReference>
<accession>A0A427A671</accession>
<name>A0A427A671_ENSVE</name>
<sequence length="317" mass="35430">MDLHLRRGDRPHEMLYHRTASYQPFRMENGGYFAPRSMHGPDRLYNLLQPPQYQQPLELKPGRLGPTRDGYFNERGPAKGSLHDMILNKEGKAFTSRWFDVGDTVTGKGNPRTENQLLDQRNAAQTMEIGSRIRSFDWIGSSTRPLVKGVPVNQVSDGSVAACSGSSNDYNKSRSNLYDPFVINSPKHQFDDPFRLELQRQPASKPTPNLADVFGRREAPTTDVKRLRMTTARDWSHNLQLSFGSDSVNDGGDDKKPPEAEEANCVLSLSLSLSPPASRQHEEDKPEMEFLGTGSSKKKAVLGPSTLDLTMSIKALE</sequence>
<comment type="caution">
    <text evidence="2">The sequence shown here is derived from an EMBL/GenBank/DDBJ whole genome shotgun (WGS) entry which is preliminary data.</text>
</comment>
<evidence type="ECO:0000313" key="3">
    <source>
        <dbReference type="Proteomes" id="UP000287651"/>
    </source>
</evidence>
<proteinExistence type="predicted"/>
<feature type="compositionally biased region" description="Basic and acidic residues" evidence="1">
    <location>
        <begin position="279"/>
        <end position="288"/>
    </location>
</feature>
<dbReference type="Proteomes" id="UP000287651">
    <property type="component" value="Unassembled WGS sequence"/>
</dbReference>